<dbReference type="EMBL" id="CADCVS010000232">
    <property type="protein sequence ID" value="CAA9497871.1"/>
    <property type="molecule type" value="Genomic_DNA"/>
</dbReference>
<sequence>MGARSGAHPLADPYASGVILRPAPTVATG</sequence>
<proteinExistence type="predicted"/>
<name>A0A6J4SFG5_9ACTN</name>
<protein>
    <submittedName>
        <fullName evidence="1">Uncharacterized protein</fullName>
    </submittedName>
</protein>
<accession>A0A6J4SFG5</accession>
<evidence type="ECO:0000313" key="1">
    <source>
        <dbReference type="EMBL" id="CAA9497871.1"/>
    </source>
</evidence>
<dbReference type="AlphaFoldDB" id="A0A6J4SFG5"/>
<gene>
    <name evidence="1" type="ORF">AVDCRST_MAG30-1732</name>
</gene>
<reference evidence="1" key="1">
    <citation type="submission" date="2020-02" db="EMBL/GenBank/DDBJ databases">
        <authorList>
            <person name="Meier V. D."/>
        </authorList>
    </citation>
    <scope>NUCLEOTIDE SEQUENCE</scope>
    <source>
        <strain evidence="1">AVDCRST_MAG30</strain>
    </source>
</reference>
<organism evidence="1">
    <name type="scientific">uncultured Solirubrobacteraceae bacterium</name>
    <dbReference type="NCBI Taxonomy" id="1162706"/>
    <lineage>
        <taxon>Bacteria</taxon>
        <taxon>Bacillati</taxon>
        <taxon>Actinomycetota</taxon>
        <taxon>Thermoleophilia</taxon>
        <taxon>Solirubrobacterales</taxon>
        <taxon>Solirubrobacteraceae</taxon>
        <taxon>environmental samples</taxon>
    </lineage>
</organism>